<dbReference type="EMBL" id="QEWR01000002">
    <property type="protein sequence ID" value="PWD84646.1"/>
    <property type="molecule type" value="Genomic_DNA"/>
</dbReference>
<evidence type="ECO:0000313" key="8">
    <source>
        <dbReference type="Proteomes" id="UP000244948"/>
    </source>
</evidence>
<organism evidence="7 8">
    <name type="scientific">Ignatzschineria indica</name>
    <dbReference type="NCBI Taxonomy" id="472583"/>
    <lineage>
        <taxon>Bacteria</taxon>
        <taxon>Pseudomonadati</taxon>
        <taxon>Pseudomonadota</taxon>
        <taxon>Gammaproteobacteria</taxon>
        <taxon>Cardiobacteriales</taxon>
        <taxon>Ignatzschineriaceae</taxon>
        <taxon>Ignatzschineria</taxon>
    </lineage>
</organism>
<evidence type="ECO:0000256" key="2">
    <source>
        <dbReference type="ARBA" id="ARBA00022692"/>
    </source>
</evidence>
<feature type="region of interest" description="Disordered" evidence="5">
    <location>
        <begin position="235"/>
        <end position="254"/>
    </location>
</feature>
<keyword evidence="3 6" id="KW-1133">Transmembrane helix</keyword>
<sequence>MVSLGSIQRWIGQMSAPLYEGTLATIEIVLGSAFIATIAGAFLSLLLFGVSRHRKLATFFLPLRLIVSLVGSYPLILFALLLLPWSSSLYGSTKGASNGQLILTIWGVFFFAYQILSRISAIEEEEALPIAVLKGIEALLIALLAGSATLGLLKMGGLVTFVLDLSMPIVPEAVIVVSVIYLFFLIMIKVFFGSMFVILRQQLIKKKEEAIKKSEENAFKSKEFSAPDKEEIDHLFKEQDSSKDQRRENLPNDLDYLIRNRRS</sequence>
<evidence type="ECO:0000256" key="4">
    <source>
        <dbReference type="ARBA" id="ARBA00023136"/>
    </source>
</evidence>
<feature type="compositionally biased region" description="Basic and acidic residues" evidence="5">
    <location>
        <begin position="235"/>
        <end position="250"/>
    </location>
</feature>
<keyword evidence="2 6" id="KW-0812">Transmembrane</keyword>
<keyword evidence="8" id="KW-1185">Reference proteome</keyword>
<evidence type="ECO:0000313" key="7">
    <source>
        <dbReference type="EMBL" id="PWD84646.1"/>
    </source>
</evidence>
<dbReference type="Proteomes" id="UP000244948">
    <property type="component" value="Unassembled WGS sequence"/>
</dbReference>
<feature type="transmembrane region" description="Helical" evidence="6">
    <location>
        <begin position="28"/>
        <end position="49"/>
    </location>
</feature>
<evidence type="ECO:0000256" key="6">
    <source>
        <dbReference type="SAM" id="Phobius"/>
    </source>
</evidence>
<feature type="transmembrane region" description="Helical" evidence="6">
    <location>
        <begin position="173"/>
        <end position="199"/>
    </location>
</feature>
<dbReference type="AlphaFoldDB" id="A0A2U2AND4"/>
<feature type="transmembrane region" description="Helical" evidence="6">
    <location>
        <begin position="97"/>
        <end position="116"/>
    </location>
</feature>
<evidence type="ECO:0008006" key="9">
    <source>
        <dbReference type="Google" id="ProtNLM"/>
    </source>
</evidence>
<dbReference type="RefSeq" id="WP_109235806.1">
    <property type="nucleotide sequence ID" value="NZ_BMXZ01000001.1"/>
</dbReference>
<name>A0A2U2AND4_9GAMM</name>
<evidence type="ECO:0000256" key="3">
    <source>
        <dbReference type="ARBA" id="ARBA00022989"/>
    </source>
</evidence>
<comment type="caution">
    <text evidence="7">The sequence shown here is derived from an EMBL/GenBank/DDBJ whole genome shotgun (WGS) entry which is preliminary data.</text>
</comment>
<reference evidence="7 8" key="1">
    <citation type="journal article" date="2018" name="Genome Announc.">
        <title>Ignatzschineria cameli sp. nov., isolated from necrotic foot tissue of dromedaries (Camelus dromedarius) and associated maggots (Wohlfahrtia species) in Dubai.</title>
        <authorList>
            <person name="Tsang C.C."/>
            <person name="Tang J.Y."/>
            <person name="Fong J.Y."/>
            <person name="Kinne J."/>
            <person name="Lee H.H."/>
            <person name="Joseph M."/>
            <person name="Jose S."/>
            <person name="Schuster R.K."/>
            <person name="Tang Y."/>
            <person name="Sivakumar S."/>
            <person name="Chen J.H."/>
            <person name="Teng J.L."/>
            <person name="Lau S.K."/>
            <person name="Wernery U."/>
            <person name="Woo P.C."/>
        </authorList>
    </citation>
    <scope>NUCLEOTIDE SEQUENCE [LARGE SCALE GENOMIC DNA]</scope>
    <source>
        <strain evidence="7 8">KCTC 22643</strain>
    </source>
</reference>
<protein>
    <recommendedName>
        <fullName evidence="9">Amino acid ABC transporter permease</fullName>
    </recommendedName>
</protein>
<gene>
    <name evidence="7" type="ORF">DC082_03700</name>
</gene>
<dbReference type="InterPro" id="IPR035906">
    <property type="entry name" value="MetI-like_sf"/>
</dbReference>
<comment type="subcellular location">
    <subcellularLocation>
        <location evidence="1">Membrane</location>
        <topology evidence="1">Multi-pass membrane protein</topology>
    </subcellularLocation>
</comment>
<feature type="transmembrane region" description="Helical" evidence="6">
    <location>
        <begin position="128"/>
        <end position="153"/>
    </location>
</feature>
<keyword evidence="4 6" id="KW-0472">Membrane</keyword>
<feature type="transmembrane region" description="Helical" evidence="6">
    <location>
        <begin position="61"/>
        <end position="85"/>
    </location>
</feature>
<evidence type="ECO:0000256" key="5">
    <source>
        <dbReference type="SAM" id="MobiDB-lite"/>
    </source>
</evidence>
<dbReference type="Gene3D" id="1.10.3720.10">
    <property type="entry name" value="MetI-like"/>
    <property type="match status" value="1"/>
</dbReference>
<proteinExistence type="predicted"/>
<evidence type="ECO:0000256" key="1">
    <source>
        <dbReference type="ARBA" id="ARBA00004141"/>
    </source>
</evidence>
<accession>A0A2U2AND4</accession>
<dbReference type="GO" id="GO:0016020">
    <property type="term" value="C:membrane"/>
    <property type="evidence" value="ECO:0007669"/>
    <property type="project" value="UniProtKB-SubCell"/>
</dbReference>